<protein>
    <submittedName>
        <fullName evidence="2">NYN domain-containing protein</fullName>
    </submittedName>
</protein>
<dbReference type="PANTHER" id="PTHR34547">
    <property type="entry name" value="YACP-LIKE NYN DOMAIN PROTEIN"/>
    <property type="match status" value="1"/>
</dbReference>
<dbReference type="Proteomes" id="UP000772181">
    <property type="component" value="Unassembled WGS sequence"/>
</dbReference>
<dbReference type="Pfam" id="PF05991">
    <property type="entry name" value="NYN_YacP"/>
    <property type="match status" value="1"/>
</dbReference>
<gene>
    <name evidence="2" type="ORF">HY730_09020</name>
</gene>
<feature type="compositionally biased region" description="Polar residues" evidence="1">
    <location>
        <begin position="162"/>
        <end position="173"/>
    </location>
</feature>
<dbReference type="EMBL" id="JACQWF010000394">
    <property type="protein sequence ID" value="MBI4596500.1"/>
    <property type="molecule type" value="Genomic_DNA"/>
</dbReference>
<feature type="region of interest" description="Disordered" evidence="1">
    <location>
        <begin position="142"/>
        <end position="173"/>
    </location>
</feature>
<dbReference type="AlphaFoldDB" id="A0A933GNR4"/>
<organism evidence="2 3">
    <name type="scientific">Tectimicrobiota bacterium</name>
    <dbReference type="NCBI Taxonomy" id="2528274"/>
    <lineage>
        <taxon>Bacteria</taxon>
        <taxon>Pseudomonadati</taxon>
        <taxon>Nitrospinota/Tectimicrobiota group</taxon>
        <taxon>Candidatus Tectimicrobiota</taxon>
    </lineage>
</organism>
<sequence>MATRILIDGYNLIAHLWPSLSFTQDDLQEAREKLLNKLVHYQSYKKHQITVVFDAWQGGMPTSRRENYRGIAIVYTKLGETADHFIRKILEQDDRGLVVVTSDRQIADWAKVRKVPVVSSADFAKKMEMAAIMEIRGGEEENYGENTLSTKKKGNPKKLPRSQRQSQSFRKKL</sequence>
<reference evidence="2" key="1">
    <citation type="submission" date="2020-07" db="EMBL/GenBank/DDBJ databases">
        <title>Huge and variable diversity of episymbiotic CPR bacteria and DPANN archaea in groundwater ecosystems.</title>
        <authorList>
            <person name="He C.Y."/>
            <person name="Keren R."/>
            <person name="Whittaker M."/>
            <person name="Farag I.F."/>
            <person name="Doudna J."/>
            <person name="Cate J.H.D."/>
            <person name="Banfield J.F."/>
        </authorList>
    </citation>
    <scope>NUCLEOTIDE SEQUENCE</scope>
    <source>
        <strain evidence="2">NC_groundwater_1482_Ag_S-0.65um_47_24</strain>
    </source>
</reference>
<comment type="caution">
    <text evidence="2">The sequence shown here is derived from an EMBL/GenBank/DDBJ whole genome shotgun (WGS) entry which is preliminary data.</text>
</comment>
<dbReference type="PANTHER" id="PTHR34547:SF1">
    <property type="entry name" value="YACP-LIKE NYN DOMAIN PROTEIN"/>
    <property type="match status" value="1"/>
</dbReference>
<dbReference type="InterPro" id="IPR010298">
    <property type="entry name" value="YacP-like"/>
</dbReference>
<feature type="compositionally biased region" description="Basic residues" evidence="1">
    <location>
        <begin position="150"/>
        <end position="161"/>
    </location>
</feature>
<proteinExistence type="predicted"/>
<evidence type="ECO:0000256" key="1">
    <source>
        <dbReference type="SAM" id="MobiDB-lite"/>
    </source>
</evidence>
<evidence type="ECO:0000313" key="3">
    <source>
        <dbReference type="Proteomes" id="UP000772181"/>
    </source>
</evidence>
<evidence type="ECO:0000313" key="2">
    <source>
        <dbReference type="EMBL" id="MBI4596500.1"/>
    </source>
</evidence>
<name>A0A933GNR4_UNCTE</name>
<accession>A0A933GNR4</accession>